<evidence type="ECO:0000256" key="1">
    <source>
        <dbReference type="ARBA" id="ARBA00004613"/>
    </source>
</evidence>
<dbReference type="InterPro" id="IPR051041">
    <property type="entry name" value="FMRFamide-related_np"/>
</dbReference>
<dbReference type="GO" id="GO:0007218">
    <property type="term" value="P:neuropeptide signaling pathway"/>
    <property type="evidence" value="ECO:0007669"/>
    <property type="project" value="UniProtKB-KW"/>
</dbReference>
<evidence type="ECO:0000256" key="8">
    <source>
        <dbReference type="SAM" id="SignalP"/>
    </source>
</evidence>
<organism evidence="9 10">
    <name type="scientific">Magallana gigas</name>
    <name type="common">Pacific oyster</name>
    <name type="synonym">Crassostrea gigas</name>
    <dbReference type="NCBI Taxonomy" id="29159"/>
    <lineage>
        <taxon>Eukaryota</taxon>
        <taxon>Metazoa</taxon>
        <taxon>Spiralia</taxon>
        <taxon>Lophotrochozoa</taxon>
        <taxon>Mollusca</taxon>
        <taxon>Bivalvia</taxon>
        <taxon>Autobranchia</taxon>
        <taxon>Pteriomorphia</taxon>
        <taxon>Ostreida</taxon>
        <taxon>Ostreoidea</taxon>
        <taxon>Ostreidae</taxon>
        <taxon>Magallana</taxon>
    </lineage>
</organism>
<evidence type="ECO:0008006" key="11">
    <source>
        <dbReference type="Google" id="ProtNLM"/>
    </source>
</evidence>
<feature type="signal peptide" evidence="8">
    <location>
        <begin position="1"/>
        <end position="24"/>
    </location>
</feature>
<accession>A0A8W8NQZ5</accession>
<proteinExistence type="inferred from homology"/>
<dbReference type="Proteomes" id="UP000005408">
    <property type="component" value="Unassembled WGS sequence"/>
</dbReference>
<protein>
    <recommendedName>
        <fullName evidence="11">FMRFamide-related peptides</fullName>
    </recommendedName>
</protein>
<dbReference type="EnsemblMetazoa" id="G6374.1">
    <property type="protein sequence ID" value="G6374.1:cds"/>
    <property type="gene ID" value="G6374"/>
</dbReference>
<dbReference type="PANTHER" id="PTHR20986">
    <property type="entry name" value="FMRFAMIDE-RELATED PEPTIDES"/>
    <property type="match status" value="1"/>
</dbReference>
<comment type="similarity">
    <text evidence="2">Belongs to the FARP (FMRFamide related peptide) family.</text>
</comment>
<keyword evidence="3" id="KW-0964">Secreted</keyword>
<dbReference type="InterPro" id="IPR002544">
    <property type="entry name" value="FMRFamid-related_peptide-like"/>
</dbReference>
<evidence type="ECO:0000313" key="10">
    <source>
        <dbReference type="Proteomes" id="UP000005408"/>
    </source>
</evidence>
<reference evidence="9" key="1">
    <citation type="submission" date="2022-08" db="UniProtKB">
        <authorList>
            <consortium name="EnsemblMetazoa"/>
        </authorList>
    </citation>
    <scope>IDENTIFICATION</scope>
    <source>
        <strain evidence="9">05x7-T-G4-1.051#20</strain>
    </source>
</reference>
<keyword evidence="10" id="KW-1185">Reference proteome</keyword>
<evidence type="ECO:0000256" key="6">
    <source>
        <dbReference type="ARBA" id="ARBA00023320"/>
    </source>
</evidence>
<dbReference type="PANTHER" id="PTHR20986:SF22">
    <property type="entry name" value="FMRFAMIDE-RELATED PEPTIDES"/>
    <property type="match status" value="1"/>
</dbReference>
<dbReference type="GO" id="GO:0005576">
    <property type="term" value="C:extracellular region"/>
    <property type="evidence" value="ECO:0007669"/>
    <property type="project" value="UniProtKB-SubCell"/>
</dbReference>
<keyword evidence="5" id="KW-0027">Amidation</keyword>
<evidence type="ECO:0000256" key="3">
    <source>
        <dbReference type="ARBA" id="ARBA00022525"/>
    </source>
</evidence>
<feature type="compositionally biased region" description="Basic and acidic residues" evidence="7">
    <location>
        <begin position="127"/>
        <end position="160"/>
    </location>
</feature>
<keyword evidence="8" id="KW-0732">Signal</keyword>
<keyword evidence="4" id="KW-0677">Repeat</keyword>
<evidence type="ECO:0000256" key="4">
    <source>
        <dbReference type="ARBA" id="ARBA00022737"/>
    </source>
</evidence>
<feature type="region of interest" description="Disordered" evidence="7">
    <location>
        <begin position="114"/>
        <end position="167"/>
    </location>
</feature>
<evidence type="ECO:0000256" key="7">
    <source>
        <dbReference type="SAM" id="MobiDB-lite"/>
    </source>
</evidence>
<evidence type="ECO:0000313" key="9">
    <source>
        <dbReference type="EnsemblMetazoa" id="G6374.1:cds"/>
    </source>
</evidence>
<evidence type="ECO:0000256" key="2">
    <source>
        <dbReference type="ARBA" id="ARBA00006356"/>
    </source>
</evidence>
<sequence>MGTWTYLCLLVAFLLNWFTIETSANDLIDDCYRNPELCQEVGILFGQQQPVDKRFLRFGKRALSGDHYIRFGRNSDDKRFLRFGKRGEQGSVEDDLREALNKVIQFKQETGLPLRKRRSADPPLVKDVPEDKDSNSTEKEDSASEKHKRETDEVSEENKRFMRFGRTPAEDDPTYMKRFMRFGRNPDLEKKFMRFGKDGNEKRFMRFGKREDNDNMVTDDKRFMRFGRDPKDDTLMERFVRNGRSGDDKRFMRFGKRFMRFGKRFDNDGEYDDEDEMGAEKRDPTSALQRMPYLNQSTGVVISAYVLFNDGNHSSLILYSSAVTAIMRYQSEDKTSAPRGQTLVNFINRINLSKTTLCCDYTAL</sequence>
<name>A0A8W8NQZ5_MAGGI</name>
<dbReference type="Pfam" id="PF01581">
    <property type="entry name" value="FARP"/>
    <property type="match status" value="8"/>
</dbReference>
<dbReference type="AlphaFoldDB" id="A0A8W8NQZ5"/>
<feature type="chain" id="PRO_5036450213" description="FMRFamide-related peptides" evidence="8">
    <location>
        <begin position="25"/>
        <end position="364"/>
    </location>
</feature>
<keyword evidence="6" id="KW-0527">Neuropeptide</keyword>
<evidence type="ECO:0000256" key="5">
    <source>
        <dbReference type="ARBA" id="ARBA00022815"/>
    </source>
</evidence>
<comment type="subcellular location">
    <subcellularLocation>
        <location evidence="1">Secreted</location>
    </subcellularLocation>
</comment>